<keyword evidence="3" id="KW-1185">Reference proteome</keyword>
<evidence type="ECO:0000313" key="3">
    <source>
        <dbReference type="Proteomes" id="UP001589810"/>
    </source>
</evidence>
<evidence type="ECO:0000313" key="2">
    <source>
        <dbReference type="EMBL" id="MFC0541166.1"/>
    </source>
</evidence>
<protein>
    <submittedName>
        <fullName evidence="2">Acetylxylan esterase</fullName>
    </submittedName>
</protein>
<gene>
    <name evidence="2" type="ORF">ACFFH7_06710</name>
</gene>
<dbReference type="Gene3D" id="3.40.50.1820">
    <property type="entry name" value="alpha/beta hydrolase"/>
    <property type="match status" value="1"/>
</dbReference>
<dbReference type="PANTHER" id="PTHR40111">
    <property type="entry name" value="CEPHALOSPORIN-C DEACETYLASE"/>
    <property type="match status" value="1"/>
</dbReference>
<dbReference type="RefSeq" id="WP_273940002.1">
    <property type="nucleotide sequence ID" value="NZ_CP097263.1"/>
</dbReference>
<dbReference type="SUPFAM" id="SSF53474">
    <property type="entry name" value="alpha/beta-Hydrolases"/>
    <property type="match status" value="1"/>
</dbReference>
<dbReference type="PANTHER" id="PTHR40111:SF1">
    <property type="entry name" value="CEPHALOSPORIN-C DEACETYLASE"/>
    <property type="match status" value="1"/>
</dbReference>
<proteinExistence type="predicted"/>
<dbReference type="InterPro" id="IPR039069">
    <property type="entry name" value="CE7"/>
</dbReference>
<evidence type="ECO:0000259" key="1">
    <source>
        <dbReference type="Pfam" id="PF05448"/>
    </source>
</evidence>
<dbReference type="InterPro" id="IPR008391">
    <property type="entry name" value="AXE1_dom"/>
</dbReference>
<reference evidence="2 3" key="1">
    <citation type="submission" date="2024-09" db="EMBL/GenBank/DDBJ databases">
        <authorList>
            <person name="Sun Q."/>
            <person name="Mori K."/>
        </authorList>
    </citation>
    <scope>NUCLEOTIDE SEQUENCE [LARGE SCALE GENOMIC DNA]</scope>
    <source>
        <strain evidence="2 3">TBRC 1432</strain>
    </source>
</reference>
<dbReference type="EMBL" id="JBHLUD010000001">
    <property type="protein sequence ID" value="MFC0541166.1"/>
    <property type="molecule type" value="Genomic_DNA"/>
</dbReference>
<name>A0ABV6MMR8_9PSEU</name>
<dbReference type="Proteomes" id="UP001589810">
    <property type="component" value="Unassembled WGS sequence"/>
</dbReference>
<sequence>MPLFDLSEPSELAEHRVTATEPDGLDAWWAARIAAARAVAEPVSLVRHDELAYGPMPVWDVEFSGDGGDRIRGWYLRPAGSEGQQLPIVVRYIGYGGGRGLPHDHTLWAAAGYAVLVMDTRGQGAKWAIGATGDPGRTPAGPEYPGVMTRGIASPETYYYSRLFVDAVRAVDVASELDGVDPARIAVSGGSQGGGLALAAAALCGDRVRVCHADIPFLCDFHRAVRITPEAPFTEISDFLAQHIDLVPAVFETLRYVDCALLARRITATTLFSAGLMDAVCPPSTVYAAYNEIKAPKEITVSPFGGHDVPRGHVERQLRHLRDHLG</sequence>
<comment type="caution">
    <text evidence="2">The sequence shown here is derived from an EMBL/GenBank/DDBJ whole genome shotgun (WGS) entry which is preliminary data.</text>
</comment>
<accession>A0ABV6MMR8</accession>
<dbReference type="InterPro" id="IPR029058">
    <property type="entry name" value="AB_hydrolase_fold"/>
</dbReference>
<organism evidence="2 3">
    <name type="scientific">Kutzneria chonburiensis</name>
    <dbReference type="NCBI Taxonomy" id="1483604"/>
    <lineage>
        <taxon>Bacteria</taxon>
        <taxon>Bacillati</taxon>
        <taxon>Actinomycetota</taxon>
        <taxon>Actinomycetes</taxon>
        <taxon>Pseudonocardiales</taxon>
        <taxon>Pseudonocardiaceae</taxon>
        <taxon>Kutzneria</taxon>
    </lineage>
</organism>
<dbReference type="Pfam" id="PF05448">
    <property type="entry name" value="AXE1"/>
    <property type="match status" value="1"/>
</dbReference>
<feature type="domain" description="Acetyl xylan esterase" evidence="1">
    <location>
        <begin position="1"/>
        <end position="318"/>
    </location>
</feature>